<dbReference type="Proteomes" id="UP000719412">
    <property type="component" value="Unassembled WGS sequence"/>
</dbReference>
<evidence type="ECO:0000313" key="3">
    <source>
        <dbReference type="EMBL" id="KAH0816573.1"/>
    </source>
</evidence>
<organism evidence="3 4">
    <name type="scientific">Tenebrio molitor</name>
    <name type="common">Yellow mealworm beetle</name>
    <dbReference type="NCBI Taxonomy" id="7067"/>
    <lineage>
        <taxon>Eukaryota</taxon>
        <taxon>Metazoa</taxon>
        <taxon>Ecdysozoa</taxon>
        <taxon>Arthropoda</taxon>
        <taxon>Hexapoda</taxon>
        <taxon>Insecta</taxon>
        <taxon>Pterygota</taxon>
        <taxon>Neoptera</taxon>
        <taxon>Endopterygota</taxon>
        <taxon>Coleoptera</taxon>
        <taxon>Polyphaga</taxon>
        <taxon>Cucujiformia</taxon>
        <taxon>Tenebrionidae</taxon>
        <taxon>Tenebrio</taxon>
    </lineage>
</organism>
<dbReference type="PANTHER" id="PTHR36688">
    <property type="entry name" value="ENDO/EXONUCLEASE/PHOSPHATASE DOMAIN-CONTAINING PROTEIN"/>
    <property type="match status" value="1"/>
</dbReference>
<feature type="compositionally biased region" description="Polar residues" evidence="1">
    <location>
        <begin position="394"/>
        <end position="404"/>
    </location>
</feature>
<feature type="compositionally biased region" description="Basic and acidic residues" evidence="1">
    <location>
        <begin position="405"/>
        <end position="427"/>
    </location>
</feature>
<dbReference type="Gene3D" id="3.60.10.10">
    <property type="entry name" value="Endonuclease/exonuclease/phosphatase"/>
    <property type="match status" value="1"/>
</dbReference>
<dbReference type="InterPro" id="IPR036691">
    <property type="entry name" value="Endo/exonu/phosph_ase_sf"/>
</dbReference>
<reference evidence="3" key="1">
    <citation type="journal article" date="2020" name="J Insects Food Feed">
        <title>The yellow mealworm (Tenebrio molitor) genome: a resource for the emerging insects as food and feed industry.</title>
        <authorList>
            <person name="Eriksson T."/>
            <person name="Andere A."/>
            <person name="Kelstrup H."/>
            <person name="Emery V."/>
            <person name="Picard C."/>
        </authorList>
    </citation>
    <scope>NUCLEOTIDE SEQUENCE</scope>
    <source>
        <strain evidence="3">Stoneville</strain>
        <tissue evidence="3">Whole head</tissue>
    </source>
</reference>
<dbReference type="EMBL" id="JABDTM020021334">
    <property type="protein sequence ID" value="KAH0816573.1"/>
    <property type="molecule type" value="Genomic_DNA"/>
</dbReference>
<feature type="region of interest" description="Disordered" evidence="1">
    <location>
        <begin position="376"/>
        <end position="427"/>
    </location>
</feature>
<gene>
    <name evidence="3" type="ORF">GEV33_006216</name>
</gene>
<dbReference type="InterPro" id="IPR000477">
    <property type="entry name" value="RT_dom"/>
</dbReference>
<evidence type="ECO:0000256" key="1">
    <source>
        <dbReference type="SAM" id="MobiDB-lite"/>
    </source>
</evidence>
<dbReference type="PROSITE" id="PS50878">
    <property type="entry name" value="RT_POL"/>
    <property type="match status" value="1"/>
</dbReference>
<sequence length="472" mass="54326">MNKKALHIIFWIANGLTSREKKLELENYLNEKKIDIALISETHMKPSNQLKICNYDTHRKERKIKNGGGVAILTPELLDIAVTKNITTQMDSITDNEKANAFAAELEEQFKPNQMNNPKFDNKIRTHIKEEIEEADKGIIKKLKTRKAPARDGITNKTIKNQNDEAMKKITNIKNAIIKQEHYSETWKKSKTIMIPKPRKSTKETKNYRPMSLLPSISKITENNLQNTEARNRRKRNTYYPTNNLDLERNIQLMKVINHVEREQKKGKKTGGIFLDIAKAFVCHEGLIYKMMRRKISKKMTRIIKSYMENRKFTVMINEEESEEKEAEAGVPQGSILGPTLYLIYTSDIPKSTNTTATYADDTLILAMHIKNTTGSTKIQHARKMDGKMEDQSKSGQKQRNNFLQKEDQNERKANGQHQNEQDKNPMDEKHEILRSHTGFMTATLAASLGAAQNLYRKASLLLEQLNIQDAL</sequence>
<feature type="domain" description="Reverse transcriptase" evidence="2">
    <location>
        <begin position="176"/>
        <end position="445"/>
    </location>
</feature>
<dbReference type="Pfam" id="PF00078">
    <property type="entry name" value="RVT_1"/>
    <property type="match status" value="1"/>
</dbReference>
<proteinExistence type="predicted"/>
<evidence type="ECO:0000313" key="4">
    <source>
        <dbReference type="Proteomes" id="UP000719412"/>
    </source>
</evidence>
<feature type="compositionally biased region" description="Basic and acidic residues" evidence="1">
    <location>
        <begin position="383"/>
        <end position="393"/>
    </location>
</feature>
<dbReference type="AlphaFoldDB" id="A0A8J6HN25"/>
<accession>A0A8J6HN25</accession>
<comment type="caution">
    <text evidence="3">The sequence shown here is derived from an EMBL/GenBank/DDBJ whole genome shotgun (WGS) entry which is preliminary data.</text>
</comment>
<evidence type="ECO:0000259" key="2">
    <source>
        <dbReference type="PROSITE" id="PS50878"/>
    </source>
</evidence>
<dbReference type="InterPro" id="IPR052560">
    <property type="entry name" value="RdDP_mobile_element"/>
</dbReference>
<keyword evidence="4" id="KW-1185">Reference proteome</keyword>
<reference evidence="3" key="2">
    <citation type="submission" date="2021-08" db="EMBL/GenBank/DDBJ databases">
        <authorList>
            <person name="Eriksson T."/>
        </authorList>
    </citation>
    <scope>NUCLEOTIDE SEQUENCE</scope>
    <source>
        <strain evidence="3">Stoneville</strain>
        <tissue evidence="3">Whole head</tissue>
    </source>
</reference>
<name>A0A8J6HN25_TENMO</name>
<dbReference type="SUPFAM" id="SSF56219">
    <property type="entry name" value="DNase I-like"/>
    <property type="match status" value="1"/>
</dbReference>
<protein>
    <recommendedName>
        <fullName evidence="2">Reverse transcriptase domain-containing protein</fullName>
    </recommendedName>
</protein>
<dbReference type="PANTHER" id="PTHR36688:SF1">
    <property type="entry name" value="ENDONUCLEASE_EXONUCLEASE_PHOSPHATASE DOMAIN-CONTAINING PROTEIN"/>
    <property type="match status" value="1"/>
</dbReference>